<feature type="non-terminal residue" evidence="1">
    <location>
        <position position="1"/>
    </location>
</feature>
<dbReference type="EMBL" id="UINC01061994">
    <property type="protein sequence ID" value="SVB88158.1"/>
    <property type="molecule type" value="Genomic_DNA"/>
</dbReference>
<dbReference type="AlphaFoldDB" id="A0A382HLH5"/>
<reference evidence="1" key="1">
    <citation type="submission" date="2018-05" db="EMBL/GenBank/DDBJ databases">
        <authorList>
            <person name="Lanie J.A."/>
            <person name="Ng W.-L."/>
            <person name="Kazmierczak K.M."/>
            <person name="Andrzejewski T.M."/>
            <person name="Davidsen T.M."/>
            <person name="Wayne K.J."/>
            <person name="Tettelin H."/>
            <person name="Glass J.I."/>
            <person name="Rusch D."/>
            <person name="Podicherti R."/>
            <person name="Tsui H.-C.T."/>
            <person name="Winkler M.E."/>
        </authorList>
    </citation>
    <scope>NUCLEOTIDE SEQUENCE</scope>
</reference>
<protein>
    <submittedName>
        <fullName evidence="1">Uncharacterized protein</fullName>
    </submittedName>
</protein>
<gene>
    <name evidence="1" type="ORF">METZ01_LOCUS241012</name>
</gene>
<sequence length="38" mass="4536">VILNQIDVEVLQFTQWNQFGVVHINVEWIKQKSPREEA</sequence>
<evidence type="ECO:0000313" key="1">
    <source>
        <dbReference type="EMBL" id="SVB88158.1"/>
    </source>
</evidence>
<accession>A0A382HLH5</accession>
<organism evidence="1">
    <name type="scientific">marine metagenome</name>
    <dbReference type="NCBI Taxonomy" id="408172"/>
    <lineage>
        <taxon>unclassified sequences</taxon>
        <taxon>metagenomes</taxon>
        <taxon>ecological metagenomes</taxon>
    </lineage>
</organism>
<name>A0A382HLH5_9ZZZZ</name>
<proteinExistence type="predicted"/>